<proteinExistence type="predicted"/>
<evidence type="ECO:0000313" key="2">
    <source>
        <dbReference type="EMBL" id="MBY14901.1"/>
    </source>
</evidence>
<reference evidence="2" key="1">
    <citation type="submission" date="2018-04" db="EMBL/GenBank/DDBJ databases">
        <title>Transcriptome of Schizaphis graminum biotype I.</title>
        <authorList>
            <person name="Scully E.D."/>
            <person name="Geib S.M."/>
            <person name="Palmer N.A."/>
            <person name="Koch K."/>
            <person name="Bradshaw J."/>
            <person name="Heng-Moss T."/>
            <person name="Sarath G."/>
        </authorList>
    </citation>
    <scope>NUCLEOTIDE SEQUENCE</scope>
</reference>
<dbReference type="AlphaFoldDB" id="A0A2S2NCG2"/>
<accession>A0A2S2NCG2</accession>
<protein>
    <submittedName>
        <fullName evidence="2">Uncharacterized protein</fullName>
    </submittedName>
</protein>
<dbReference type="EMBL" id="GGMR01002282">
    <property type="protein sequence ID" value="MBY14901.1"/>
    <property type="molecule type" value="Transcribed_RNA"/>
</dbReference>
<feature type="compositionally biased region" description="Acidic residues" evidence="1">
    <location>
        <begin position="87"/>
        <end position="104"/>
    </location>
</feature>
<name>A0A2S2NCG2_SCHGA</name>
<sequence>MGPKRRRRPPAMRTCGGRRPPTTETKKTNVGGGWSHASLSAAATVTWRLPRPRRRWPRTAVGRGYRRPRWPAADAAGRARFGRVGGDDCDGDSDDDGGDGDDSSCGDSGDGCGDRIDDSDGDGAAGRRRTGTGACGVGNTTAIAAGRHTSSWQWPLRLVRAVIMVLSARRRGRPAGQPPIWHGRRQSTIYGDVVAVVVVAITSGGGVGSSGRRLFLCRRSRGWFSRPGWSVRVKRTKNH</sequence>
<feature type="region of interest" description="Disordered" evidence="1">
    <location>
        <begin position="1"/>
        <end position="138"/>
    </location>
</feature>
<gene>
    <name evidence="2" type="ORF">g.56553</name>
</gene>
<feature type="compositionally biased region" description="Low complexity" evidence="1">
    <location>
        <begin position="70"/>
        <end position="79"/>
    </location>
</feature>
<evidence type="ECO:0000256" key="1">
    <source>
        <dbReference type="SAM" id="MobiDB-lite"/>
    </source>
</evidence>
<organism evidence="2">
    <name type="scientific">Schizaphis graminum</name>
    <name type="common">Green bug aphid</name>
    <dbReference type="NCBI Taxonomy" id="13262"/>
    <lineage>
        <taxon>Eukaryota</taxon>
        <taxon>Metazoa</taxon>
        <taxon>Ecdysozoa</taxon>
        <taxon>Arthropoda</taxon>
        <taxon>Hexapoda</taxon>
        <taxon>Insecta</taxon>
        <taxon>Pterygota</taxon>
        <taxon>Neoptera</taxon>
        <taxon>Paraneoptera</taxon>
        <taxon>Hemiptera</taxon>
        <taxon>Sternorrhyncha</taxon>
        <taxon>Aphidomorpha</taxon>
        <taxon>Aphidoidea</taxon>
        <taxon>Aphididae</taxon>
        <taxon>Aphidini</taxon>
        <taxon>Schizaphis</taxon>
    </lineage>
</organism>
<feature type="compositionally biased region" description="Basic residues" evidence="1">
    <location>
        <begin position="1"/>
        <end position="10"/>
    </location>
</feature>